<dbReference type="PANTHER" id="PTHR47197">
    <property type="entry name" value="PROTEIN NIRF"/>
    <property type="match status" value="1"/>
</dbReference>
<dbReference type="SUPFAM" id="SSF50998">
    <property type="entry name" value="Quinoprotein alcohol dehydrogenase-like"/>
    <property type="match status" value="1"/>
</dbReference>
<comment type="caution">
    <text evidence="1">The sequence shown here is derived from an EMBL/GenBank/DDBJ whole genome shotgun (WGS) entry which is preliminary data.</text>
</comment>
<dbReference type="InterPro" id="IPR011047">
    <property type="entry name" value="Quinoprotein_ADH-like_sf"/>
</dbReference>
<sequence length="444" mass="49997">MKKPLLLLLLPVSLWGQVVVDTIIHLPLPPANSFYLPELNKLYISSVNNILVLDCATFEIVSTIPTRSRYPEVDPAYFAYNWRRGKLYTLRWYSPESIIVIDTHTDSVVAWIPFSGTRDLCYVSSTDRVYGAWRDLIVIDCETDSVVRRIPPQPYQHSGAVSWDSVGNKVYVGDGWFHPRIKMVYSCVNDSLLKVFDPGVDWPDVFYFSPARRRAYYGPDGGHPGVAVLDTRRDSVIKVFDINYSSWVRGAWNGRDDKVYLSDEVVIYAIDCATDSVVSEVPLRQVLDICWVPWSNRLYASVYRYTDSLTYVAVLDCRNDSLILTGLEVGSFPLAICADEVNQRVYVCCRGDATLYVLKDVPDGVAEERSPKPAAVSPLRVFPSPARDRVWLEGADKAALFAPDGRRAASLTRGKNDIRSLPRGIYFVRVAGFDSPVAKVILSR</sequence>
<dbReference type="InterPro" id="IPR051200">
    <property type="entry name" value="Host-pathogen_enzymatic-act"/>
</dbReference>
<dbReference type="EMBL" id="DSUT01000020">
    <property type="protein sequence ID" value="HGK27559.1"/>
    <property type="molecule type" value="Genomic_DNA"/>
</dbReference>
<organism evidence="1">
    <name type="scientific">candidate division WOR-3 bacterium</name>
    <dbReference type="NCBI Taxonomy" id="2052148"/>
    <lineage>
        <taxon>Bacteria</taxon>
        <taxon>Bacteria division WOR-3</taxon>
    </lineage>
</organism>
<name>A0A7C4GHS0_UNCW3</name>
<dbReference type="PANTHER" id="PTHR47197:SF3">
    <property type="entry name" value="DIHYDRO-HEME D1 DEHYDROGENASE"/>
    <property type="match status" value="1"/>
</dbReference>
<gene>
    <name evidence="1" type="ORF">ENS41_01195</name>
</gene>
<dbReference type="Gene3D" id="2.130.10.10">
    <property type="entry name" value="YVTN repeat-like/Quinoprotein amine dehydrogenase"/>
    <property type="match status" value="2"/>
</dbReference>
<accession>A0A7C4GHS0</accession>
<protein>
    <recommendedName>
        <fullName evidence="2">T9SS type A sorting domain-containing protein</fullName>
    </recommendedName>
</protein>
<evidence type="ECO:0008006" key="2">
    <source>
        <dbReference type="Google" id="ProtNLM"/>
    </source>
</evidence>
<dbReference type="InterPro" id="IPR015943">
    <property type="entry name" value="WD40/YVTN_repeat-like_dom_sf"/>
</dbReference>
<proteinExistence type="predicted"/>
<evidence type="ECO:0000313" key="1">
    <source>
        <dbReference type="EMBL" id="HGK27559.1"/>
    </source>
</evidence>
<dbReference type="AlphaFoldDB" id="A0A7C4GHS0"/>
<reference evidence="1" key="1">
    <citation type="journal article" date="2020" name="mSystems">
        <title>Genome- and Community-Level Interaction Insights into Carbon Utilization and Element Cycling Functions of Hydrothermarchaeota in Hydrothermal Sediment.</title>
        <authorList>
            <person name="Zhou Z."/>
            <person name="Liu Y."/>
            <person name="Xu W."/>
            <person name="Pan J."/>
            <person name="Luo Z.H."/>
            <person name="Li M."/>
        </authorList>
    </citation>
    <scope>NUCLEOTIDE SEQUENCE [LARGE SCALE GENOMIC DNA]</scope>
    <source>
        <strain evidence="1">SpSt-488</strain>
    </source>
</reference>